<dbReference type="Proteomes" id="UP000318704">
    <property type="component" value="Chromosome"/>
</dbReference>
<keyword evidence="1" id="KW-0472">Membrane</keyword>
<sequence>MSQISQTTLLPQTTSERSEAVTENFREAIKDAWLVDPKYDLFFLANLGWPLLVLLQWLGGLETQSSISFWQIYFITTPHRWITPALLFLERDRLQANKTKYILVTILLISVPLAVKISTGALTCLLTIDYIWNAWHFAAQHHGIYRIYGRKTGGISLKRSRIDKWLMRGFLLYVTFRIASWASMGAAANQGWGMLDYLFAVIPVTMILREFWQLKPQTLGRCLYFTSVMTLYLSMLWAVAVRNPMLLLVLTTASALFHSIEYLAIVSWSVDRTKKAGKATTQLFQRLMPRWGIVLAVFVLILGMGSWLMESHLLEIWLTINLMMAFLHYAYDGFIWKSRRPKTA</sequence>
<keyword evidence="1" id="KW-1133">Transmembrane helix</keyword>
<evidence type="ECO:0000313" key="2">
    <source>
        <dbReference type="EMBL" id="QDT98757.1"/>
    </source>
</evidence>
<dbReference type="RefSeq" id="WP_144987682.1">
    <property type="nucleotide sequence ID" value="NZ_CP037920.1"/>
</dbReference>
<evidence type="ECO:0000256" key="1">
    <source>
        <dbReference type="SAM" id="Phobius"/>
    </source>
</evidence>
<feature type="transmembrane region" description="Helical" evidence="1">
    <location>
        <begin position="194"/>
        <end position="211"/>
    </location>
</feature>
<dbReference type="KEGG" id="gaw:V144x_42640"/>
<proteinExistence type="predicted"/>
<accession>A0A517W0I0</accession>
<name>A0A517W0I0_9PLAN</name>
<dbReference type="EMBL" id="CP037920">
    <property type="protein sequence ID" value="QDT98757.1"/>
    <property type="molecule type" value="Genomic_DNA"/>
</dbReference>
<reference evidence="2 3" key="1">
    <citation type="submission" date="2019-03" db="EMBL/GenBank/DDBJ databases">
        <title>Deep-cultivation of Planctomycetes and their phenomic and genomic characterization uncovers novel biology.</title>
        <authorList>
            <person name="Wiegand S."/>
            <person name="Jogler M."/>
            <person name="Boedeker C."/>
            <person name="Pinto D."/>
            <person name="Vollmers J."/>
            <person name="Rivas-Marin E."/>
            <person name="Kohn T."/>
            <person name="Peeters S.H."/>
            <person name="Heuer A."/>
            <person name="Rast P."/>
            <person name="Oberbeckmann S."/>
            <person name="Bunk B."/>
            <person name="Jeske O."/>
            <person name="Meyerdierks A."/>
            <person name="Storesund J.E."/>
            <person name="Kallscheuer N."/>
            <person name="Luecker S."/>
            <person name="Lage O.M."/>
            <person name="Pohl T."/>
            <person name="Merkel B.J."/>
            <person name="Hornburger P."/>
            <person name="Mueller R.-W."/>
            <person name="Bruemmer F."/>
            <person name="Labrenz M."/>
            <person name="Spormann A.M."/>
            <person name="Op den Camp H."/>
            <person name="Overmann J."/>
            <person name="Amann R."/>
            <person name="Jetten M.S.M."/>
            <person name="Mascher T."/>
            <person name="Medema M.H."/>
            <person name="Devos D.P."/>
            <person name="Kaster A.-K."/>
            <person name="Ovreas L."/>
            <person name="Rohde M."/>
            <person name="Galperin M.Y."/>
            <person name="Jogler C."/>
        </authorList>
    </citation>
    <scope>NUCLEOTIDE SEQUENCE [LARGE SCALE GENOMIC DNA]</scope>
    <source>
        <strain evidence="2 3">V144</strain>
    </source>
</reference>
<protein>
    <submittedName>
        <fullName evidence="2">Uncharacterized protein</fullName>
    </submittedName>
</protein>
<gene>
    <name evidence="2" type="ORF">V144x_42640</name>
</gene>
<dbReference type="AlphaFoldDB" id="A0A517W0I0"/>
<feature type="transmembrane region" description="Helical" evidence="1">
    <location>
        <begin position="246"/>
        <end position="270"/>
    </location>
</feature>
<feature type="transmembrane region" description="Helical" evidence="1">
    <location>
        <begin position="314"/>
        <end position="331"/>
    </location>
</feature>
<evidence type="ECO:0000313" key="3">
    <source>
        <dbReference type="Proteomes" id="UP000318704"/>
    </source>
</evidence>
<feature type="transmembrane region" description="Helical" evidence="1">
    <location>
        <begin position="223"/>
        <end position="240"/>
    </location>
</feature>
<organism evidence="2 3">
    <name type="scientific">Gimesia aquarii</name>
    <dbReference type="NCBI Taxonomy" id="2527964"/>
    <lineage>
        <taxon>Bacteria</taxon>
        <taxon>Pseudomonadati</taxon>
        <taxon>Planctomycetota</taxon>
        <taxon>Planctomycetia</taxon>
        <taxon>Planctomycetales</taxon>
        <taxon>Planctomycetaceae</taxon>
        <taxon>Gimesia</taxon>
    </lineage>
</organism>
<keyword evidence="1" id="KW-0812">Transmembrane</keyword>
<feature type="transmembrane region" description="Helical" evidence="1">
    <location>
        <begin position="291"/>
        <end position="308"/>
    </location>
</feature>
<feature type="transmembrane region" description="Helical" evidence="1">
    <location>
        <begin position="101"/>
        <end position="118"/>
    </location>
</feature>